<sequence length="130" mass="14240">MDMSSTGDGRMIRANAFSDEDLASHLVKRLEKKEAEGTGLNITAVRPLVARRVGLSPGTMENLRRGRIKAIKKHVYEWLLATVDRELASEIRKLETERAFLAAKAGRAPESEVRAVDASLQAARAALGEV</sequence>
<dbReference type="RefSeq" id="WP_183189628.1">
    <property type="nucleotide sequence ID" value="NZ_JACICD010000003.1"/>
</dbReference>
<dbReference type="AlphaFoldDB" id="A0A839Z9S4"/>
<gene>
    <name evidence="1" type="ORF">FHS55_002077</name>
</gene>
<proteinExistence type="predicted"/>
<keyword evidence="2" id="KW-1185">Reference proteome</keyword>
<comment type="caution">
    <text evidence="1">The sequence shown here is derived from an EMBL/GenBank/DDBJ whole genome shotgun (WGS) entry which is preliminary data.</text>
</comment>
<evidence type="ECO:0000313" key="2">
    <source>
        <dbReference type="Proteomes" id="UP000533469"/>
    </source>
</evidence>
<dbReference type="EMBL" id="JACICD010000003">
    <property type="protein sequence ID" value="MBB3771478.1"/>
    <property type="molecule type" value="Genomic_DNA"/>
</dbReference>
<name>A0A839Z9S4_9HYPH</name>
<dbReference type="Proteomes" id="UP000533469">
    <property type="component" value="Unassembled WGS sequence"/>
</dbReference>
<protein>
    <submittedName>
        <fullName evidence="1">Uncharacterized protein</fullName>
    </submittedName>
</protein>
<accession>A0A839Z9S4</accession>
<reference evidence="1 2" key="1">
    <citation type="submission" date="2020-08" db="EMBL/GenBank/DDBJ databases">
        <title>Genomic Encyclopedia of Type Strains, Phase IV (KMG-IV): sequencing the most valuable type-strain genomes for metagenomic binning, comparative biology and taxonomic classification.</title>
        <authorList>
            <person name="Goeker M."/>
        </authorList>
    </citation>
    <scope>NUCLEOTIDE SEQUENCE [LARGE SCALE GENOMIC DNA]</scope>
    <source>
        <strain evidence="1 2">DSM 5895</strain>
    </source>
</reference>
<organism evidence="1 2">
    <name type="scientific">Ancylobacter tetraedralis</name>
    <dbReference type="NCBI Taxonomy" id="217068"/>
    <lineage>
        <taxon>Bacteria</taxon>
        <taxon>Pseudomonadati</taxon>
        <taxon>Pseudomonadota</taxon>
        <taxon>Alphaproteobacteria</taxon>
        <taxon>Hyphomicrobiales</taxon>
        <taxon>Xanthobacteraceae</taxon>
        <taxon>Ancylobacter</taxon>
    </lineage>
</organism>
<evidence type="ECO:0000313" key="1">
    <source>
        <dbReference type="EMBL" id="MBB3771478.1"/>
    </source>
</evidence>